<dbReference type="EMBL" id="QVOD01000080">
    <property type="protein sequence ID" value="RFT62123.1"/>
    <property type="molecule type" value="Genomic_DNA"/>
</dbReference>
<dbReference type="AlphaFoldDB" id="A0A090YWN4"/>
<dbReference type="EMBL" id="JMQC01000008">
    <property type="protein sequence ID" value="KFN02727.1"/>
    <property type="molecule type" value="Genomic_DNA"/>
</dbReference>
<keyword evidence="4" id="KW-1185">Reference proteome</keyword>
<evidence type="ECO:0000313" key="4">
    <source>
        <dbReference type="Proteomes" id="UP000264294"/>
    </source>
</evidence>
<dbReference type="InterPro" id="IPR022441">
    <property type="entry name" value="Para_beta_helix_rpt-2"/>
</dbReference>
<dbReference type="Proteomes" id="UP000029389">
    <property type="component" value="Unassembled WGS sequence"/>
</dbReference>
<sequence length="696" mass="78511">MDYLIELNQWGIKEGLPTKPYVDADYIQADENIRGINNALQFAASNNYSEVILPKGNYALCYPREIVMVSNLDFNLNGSTLKVIYDSNKKSPFDNRTTTDYYNFKGNSIVFSKVTNSKLCGGTIIGCRDDRSFSNPLEVAMENTYGVLFQKSSNYCSVKNCKVRDYMGDNISFSSNSIFDYGEFDQGLTLSALDYNTGQTITSTNTLTTKMLNIPQDLTPKVISFLIAGAGYAKTTNLNSKDLDIFFYDNNNNFIGVMKKRRIYTDISIPVNAMKFRLQFYNENNVNKNLQYTIMFGGIPHHNTVEKCEVSNGHRGGITLGGNYNEVINNKIRDNGKGLVRFLDGKPIFNNPTRYSINMEDSYGASCTIKDNEIYGSYHGILVGCYDVLIEHNHIYNIDYLAINLYSLMHATIKDNFLYNCQNNIGLMTSNFSTAFVNIIDNSFTGGNMNLTNDSYRVSLSNNQYVNPDFIALGDNCTFDNNYIIFTENPTTTPWIKANKISKCTFKSVLTQREMTFKVKEYDSCRFENLRVRSENPNTQNVDVCEFTRSELLNCELRNHLFSGRPMNIKVTKSKLIDTTCEVGITNADNQVPYTSLEGCAISINTKNNLFLSDTNRPYTTYVVEKCNVTINNPAFASLLASGAVAGVNELILKDNGFVYTGTVPLNLKYYTNKNHIRNFINSNNTFTNINLPAVN</sequence>
<evidence type="ECO:0000313" key="3">
    <source>
        <dbReference type="Proteomes" id="UP000029389"/>
    </source>
</evidence>
<dbReference type="SUPFAM" id="SSF51126">
    <property type="entry name" value="Pectin lyase-like"/>
    <property type="match status" value="2"/>
</dbReference>
<dbReference type="Gene3D" id="2.160.20.10">
    <property type="entry name" value="Single-stranded right-handed beta-helix, Pectin lyase-like"/>
    <property type="match status" value="2"/>
</dbReference>
<reference evidence="2 4" key="2">
    <citation type="submission" date="2018-08" db="EMBL/GenBank/DDBJ databases">
        <title>Bacillus clarus sp. nov. strain PS00077A.</title>
        <authorList>
            <person name="Mendez Acevedo M."/>
            <person name="Carroll L."/>
            <person name="Mukherjee M."/>
            <person name="Wiedmann M."/>
            <person name="Kovac J."/>
        </authorList>
    </citation>
    <scope>NUCLEOTIDE SEQUENCE [LARGE SCALE GENOMIC DNA]</scope>
    <source>
        <strain evidence="2 4">PS00077A</strain>
    </source>
</reference>
<proteinExistence type="predicted"/>
<dbReference type="PATRIC" id="fig|1405.8.peg.4738"/>
<dbReference type="InterPro" id="IPR012334">
    <property type="entry name" value="Pectin_lyas_fold"/>
</dbReference>
<evidence type="ECO:0000313" key="1">
    <source>
        <dbReference type="EMBL" id="KFN02727.1"/>
    </source>
</evidence>
<organism evidence="1 3">
    <name type="scientific">Bacillus clarus</name>
    <dbReference type="NCBI Taxonomy" id="2338372"/>
    <lineage>
        <taxon>Bacteria</taxon>
        <taxon>Bacillati</taxon>
        <taxon>Bacillota</taxon>
        <taxon>Bacilli</taxon>
        <taxon>Bacillales</taxon>
        <taxon>Bacillaceae</taxon>
        <taxon>Bacillus</taxon>
        <taxon>Bacillus cereus group</taxon>
    </lineage>
</organism>
<protein>
    <submittedName>
        <fullName evidence="1">Right handed beta helix region family protein</fullName>
    </submittedName>
    <submittedName>
        <fullName evidence="2">Right-handed parallel beta-helix repeat-containing protein</fullName>
    </submittedName>
</protein>
<gene>
    <name evidence="2" type="ORF">D0U04_29115</name>
    <name evidence="1" type="ORF">DJ93_4602</name>
</gene>
<dbReference type="InterPro" id="IPR011050">
    <property type="entry name" value="Pectin_lyase_fold/virulence"/>
</dbReference>
<dbReference type="InterPro" id="IPR006626">
    <property type="entry name" value="PbH1"/>
</dbReference>
<reference evidence="1 3" key="1">
    <citation type="submission" date="2014-04" db="EMBL/GenBank/DDBJ databases">
        <authorList>
            <person name="Bishop-Lilly K.A."/>
            <person name="Broomall S.M."/>
            <person name="Chain P.S."/>
            <person name="Chertkov O."/>
            <person name="Coyne S.R."/>
            <person name="Daligault H.E."/>
            <person name="Davenport K.W."/>
            <person name="Erkkila T."/>
            <person name="Frey K.G."/>
            <person name="Gibbons H.S."/>
            <person name="Gu W."/>
            <person name="Jaissle J."/>
            <person name="Johnson S.L."/>
            <person name="Koroleva G.I."/>
            <person name="Ladner J.T."/>
            <person name="Lo C.-C."/>
            <person name="Minogue T.D."/>
            <person name="Munk C."/>
            <person name="Palacios G.F."/>
            <person name="Redden C.L."/>
            <person name="Rosenzweig C.N."/>
            <person name="Scholz M.B."/>
            <person name="Teshima H."/>
            <person name="Xu Y."/>
        </authorList>
    </citation>
    <scope>NUCLEOTIDE SEQUENCE [LARGE SCALE GENOMIC DNA]</scope>
    <source>
        <strain evidence="1 3">BHP</strain>
    </source>
</reference>
<evidence type="ECO:0000313" key="2">
    <source>
        <dbReference type="EMBL" id="RFT62123.1"/>
    </source>
</evidence>
<comment type="caution">
    <text evidence="1">The sequence shown here is derived from an EMBL/GenBank/DDBJ whole genome shotgun (WGS) entry which is preliminary data.</text>
</comment>
<dbReference type="SMART" id="SM00710">
    <property type="entry name" value="PbH1"/>
    <property type="match status" value="5"/>
</dbReference>
<name>A0A090YWN4_9BACI</name>
<dbReference type="Proteomes" id="UP000264294">
    <property type="component" value="Unassembled WGS sequence"/>
</dbReference>
<accession>A0A090YWN4</accession>
<dbReference type="RefSeq" id="WP_042983460.1">
    <property type="nucleotide sequence ID" value="NZ_JMQC01000008.1"/>
</dbReference>
<dbReference type="NCBIfam" id="TIGR03804">
    <property type="entry name" value="para_beta_helix"/>
    <property type="match status" value="1"/>
</dbReference>